<evidence type="ECO:0000256" key="1">
    <source>
        <dbReference type="ARBA" id="ARBA00023157"/>
    </source>
</evidence>
<comment type="caution">
    <text evidence="6">The sequence shown here is derived from an EMBL/GenBank/DDBJ whole genome shotgun (WGS) entry which is preliminary data.</text>
</comment>
<reference evidence="6 7" key="1">
    <citation type="journal article" date="2021" name="Elife">
        <title>Chloroplast acquisition without the gene transfer in kleptoplastic sea slugs, Plakobranchus ocellatus.</title>
        <authorList>
            <person name="Maeda T."/>
            <person name="Takahashi S."/>
            <person name="Yoshida T."/>
            <person name="Shimamura S."/>
            <person name="Takaki Y."/>
            <person name="Nagai Y."/>
            <person name="Toyoda A."/>
            <person name="Suzuki Y."/>
            <person name="Arimoto A."/>
            <person name="Ishii H."/>
            <person name="Satoh N."/>
            <person name="Nishiyama T."/>
            <person name="Hasebe M."/>
            <person name="Maruyama T."/>
            <person name="Minagawa J."/>
            <person name="Obokata J."/>
            <person name="Shigenobu S."/>
        </authorList>
    </citation>
    <scope>NUCLEOTIDE SEQUENCE [LARGE SCALE GENOMIC DNA]</scope>
</reference>
<evidence type="ECO:0000259" key="4">
    <source>
        <dbReference type="PROSITE" id="PS50025"/>
    </source>
</evidence>
<dbReference type="CDD" id="cd00110">
    <property type="entry name" value="LamG"/>
    <property type="match status" value="1"/>
</dbReference>
<dbReference type="PROSITE" id="PS00022">
    <property type="entry name" value="EGF_1"/>
    <property type="match status" value="1"/>
</dbReference>
<dbReference type="Gene3D" id="2.60.120.200">
    <property type="match status" value="1"/>
</dbReference>
<evidence type="ECO:0000313" key="6">
    <source>
        <dbReference type="EMBL" id="GFR62621.1"/>
    </source>
</evidence>
<comment type="caution">
    <text evidence="2">Lacks conserved residue(s) required for the propagation of feature annotation.</text>
</comment>
<protein>
    <submittedName>
        <fullName evidence="6">Agrin</fullName>
    </submittedName>
</protein>
<accession>A0AAV4EQ45</accession>
<evidence type="ECO:0000256" key="2">
    <source>
        <dbReference type="PROSITE-ProRule" id="PRU00076"/>
    </source>
</evidence>
<dbReference type="PROSITE" id="PS50026">
    <property type="entry name" value="EGF_3"/>
    <property type="match status" value="1"/>
</dbReference>
<feature type="compositionally biased region" description="Low complexity" evidence="3">
    <location>
        <begin position="1"/>
        <end position="14"/>
    </location>
</feature>
<dbReference type="InterPro" id="IPR001791">
    <property type="entry name" value="Laminin_G"/>
</dbReference>
<feature type="domain" description="EGF-like" evidence="5">
    <location>
        <begin position="78"/>
        <end position="114"/>
    </location>
</feature>
<keyword evidence="2" id="KW-0245">EGF-like domain</keyword>
<dbReference type="PROSITE" id="PS50025">
    <property type="entry name" value="LAM_G_DOMAIN"/>
    <property type="match status" value="1"/>
</dbReference>
<dbReference type="InterPro" id="IPR000742">
    <property type="entry name" value="EGF"/>
</dbReference>
<feature type="disulfide bond" evidence="2">
    <location>
        <begin position="104"/>
        <end position="113"/>
    </location>
</feature>
<evidence type="ECO:0000313" key="7">
    <source>
        <dbReference type="Proteomes" id="UP000762676"/>
    </source>
</evidence>
<dbReference type="InterPro" id="IPR013320">
    <property type="entry name" value="ConA-like_dom_sf"/>
</dbReference>
<dbReference type="Gene3D" id="2.10.25.10">
    <property type="entry name" value="Laminin"/>
    <property type="match status" value="1"/>
</dbReference>
<keyword evidence="7" id="KW-1185">Reference proteome</keyword>
<dbReference type="AlphaFoldDB" id="A0AAV4EQ45"/>
<feature type="domain" description="Laminin G" evidence="4">
    <location>
        <begin position="119"/>
        <end position="183"/>
    </location>
</feature>
<evidence type="ECO:0000256" key="3">
    <source>
        <dbReference type="SAM" id="MobiDB-lite"/>
    </source>
</evidence>
<name>A0AAV4EQ45_9GAST</name>
<dbReference type="SUPFAM" id="SSF49899">
    <property type="entry name" value="Concanavalin A-like lectins/glucanases"/>
    <property type="match status" value="1"/>
</dbReference>
<feature type="disulfide bond" evidence="2">
    <location>
        <begin position="82"/>
        <end position="92"/>
    </location>
</feature>
<feature type="region of interest" description="Disordered" evidence="3">
    <location>
        <begin position="1"/>
        <end position="23"/>
    </location>
</feature>
<sequence length="183" mass="19828">MTGSSSEETGGDTSQPREESEKECRKRRIGDLCVKEDCCPSNGICKGVCECQDGYVASLNNAQCVEVKKSPKEEIKNVTDACTVDPCETGTCIVDKLLGFRCACPFGRAGTLCGERVVITTPSFSGRSHLELPRLEEANQAMSVEVTFTSLNDDGIILFNAKHKNGSGDFVSLAVRNGFLEFR</sequence>
<evidence type="ECO:0000259" key="5">
    <source>
        <dbReference type="PROSITE" id="PS50026"/>
    </source>
</evidence>
<organism evidence="6 7">
    <name type="scientific">Elysia marginata</name>
    <dbReference type="NCBI Taxonomy" id="1093978"/>
    <lineage>
        <taxon>Eukaryota</taxon>
        <taxon>Metazoa</taxon>
        <taxon>Spiralia</taxon>
        <taxon>Lophotrochozoa</taxon>
        <taxon>Mollusca</taxon>
        <taxon>Gastropoda</taxon>
        <taxon>Heterobranchia</taxon>
        <taxon>Euthyneura</taxon>
        <taxon>Panpulmonata</taxon>
        <taxon>Sacoglossa</taxon>
        <taxon>Placobranchoidea</taxon>
        <taxon>Plakobranchidae</taxon>
        <taxon>Elysia</taxon>
    </lineage>
</organism>
<dbReference type="EMBL" id="BMAT01010891">
    <property type="protein sequence ID" value="GFR62621.1"/>
    <property type="molecule type" value="Genomic_DNA"/>
</dbReference>
<gene>
    <name evidence="6" type="ORF">ElyMa_005460700</name>
</gene>
<proteinExistence type="predicted"/>
<keyword evidence="1 2" id="KW-1015">Disulfide bond</keyword>
<dbReference type="Proteomes" id="UP000762676">
    <property type="component" value="Unassembled WGS sequence"/>
</dbReference>